<dbReference type="Gene3D" id="1.20.120.520">
    <property type="entry name" value="nmb1532 protein domain like"/>
    <property type="match status" value="1"/>
</dbReference>
<dbReference type="AlphaFoldDB" id="A0A1U9Z394"/>
<dbReference type="EMBL" id="CP020330">
    <property type="protein sequence ID" value="AQZ52134.1"/>
    <property type="molecule type" value="Genomic_DNA"/>
</dbReference>
<dbReference type="KEGG" id="mmed:Mame_02810"/>
<feature type="domain" description="Hemerythrin-like" evidence="1">
    <location>
        <begin position="14"/>
        <end position="136"/>
    </location>
</feature>
<dbReference type="OrthoDB" id="8282715at2"/>
<dbReference type="eggNOG" id="ENOG5033JDA">
    <property type="taxonomic scope" value="Bacteria"/>
</dbReference>
<evidence type="ECO:0000313" key="2">
    <source>
        <dbReference type="EMBL" id="AQZ52134.1"/>
    </source>
</evidence>
<sequence>MNKHMLVKNLAPFSALSSTHGTISGLCDALEAVADSLPGNIDRHSCQCLSETLMPLLKLAQQREERQVFPPLRRKGGAAAMFDRLHQEHFEDLCFAEEASEALGRLARGEEVNTEATGYLLRGLFTTLRRHIVFEKDFLESLQATKS</sequence>
<evidence type="ECO:0000259" key="1">
    <source>
        <dbReference type="Pfam" id="PF01814"/>
    </source>
</evidence>
<reference evidence="2 3" key="1">
    <citation type="submission" date="2017-03" db="EMBL/GenBank/DDBJ databases">
        <title>Foreign affairs: Plasmid Transfer between Roseobacters and Rhizobia.</title>
        <authorList>
            <person name="Bartling P."/>
            <person name="Bunk B."/>
            <person name="Overmann J."/>
            <person name="Brinkmann H."/>
            <person name="Petersen J."/>
        </authorList>
    </citation>
    <scope>NUCLEOTIDE SEQUENCE [LARGE SCALE GENOMIC DNA]</scope>
    <source>
        <strain evidence="2 3">MACL11</strain>
    </source>
</reference>
<gene>
    <name evidence="2" type="ORF">Mame_02810</name>
</gene>
<dbReference type="RefSeq" id="WP_018063123.1">
    <property type="nucleotide sequence ID" value="NZ_AQWH01000002.1"/>
</dbReference>
<proteinExistence type="predicted"/>
<name>A0A1U9Z394_9HYPH</name>
<accession>A0A1U9Z394</accession>
<dbReference type="Proteomes" id="UP000191135">
    <property type="component" value="Chromosome"/>
</dbReference>
<keyword evidence="3" id="KW-1185">Reference proteome</keyword>
<evidence type="ECO:0000313" key="3">
    <source>
        <dbReference type="Proteomes" id="UP000191135"/>
    </source>
</evidence>
<dbReference type="InterPro" id="IPR012312">
    <property type="entry name" value="Hemerythrin-like"/>
</dbReference>
<organism evidence="2 3">
    <name type="scientific">Martelella mediterranea DSM 17316</name>
    <dbReference type="NCBI Taxonomy" id="1122214"/>
    <lineage>
        <taxon>Bacteria</taxon>
        <taxon>Pseudomonadati</taxon>
        <taxon>Pseudomonadota</taxon>
        <taxon>Alphaproteobacteria</taxon>
        <taxon>Hyphomicrobiales</taxon>
        <taxon>Aurantimonadaceae</taxon>
        <taxon>Martelella</taxon>
    </lineage>
</organism>
<dbReference type="Pfam" id="PF01814">
    <property type="entry name" value="Hemerythrin"/>
    <property type="match status" value="1"/>
</dbReference>
<protein>
    <recommendedName>
        <fullName evidence="1">Hemerythrin-like domain-containing protein</fullName>
    </recommendedName>
</protein>